<evidence type="ECO:0000259" key="9">
    <source>
        <dbReference type="PROSITE" id="PS50928"/>
    </source>
</evidence>
<keyword evidence="4 7" id="KW-0812">Transmembrane</keyword>
<dbReference type="PANTHER" id="PTHR43005">
    <property type="entry name" value="BLR7065 PROTEIN"/>
    <property type="match status" value="1"/>
</dbReference>
<dbReference type="Gene3D" id="1.10.3720.10">
    <property type="entry name" value="MetI-like"/>
    <property type="match status" value="1"/>
</dbReference>
<dbReference type="GO" id="GO:0055085">
    <property type="term" value="P:transmembrane transport"/>
    <property type="evidence" value="ECO:0007669"/>
    <property type="project" value="InterPro"/>
</dbReference>
<dbReference type="PROSITE" id="PS50928">
    <property type="entry name" value="ABC_TM1"/>
    <property type="match status" value="1"/>
</dbReference>
<gene>
    <name evidence="10" type="ORF">E6H00_16280</name>
</gene>
<dbReference type="EMBL" id="VBAK01000165">
    <property type="protein sequence ID" value="TMI87174.1"/>
    <property type="molecule type" value="Genomic_DNA"/>
</dbReference>
<sequence length="324" mass="35291">MANQRIGEMPPRARGGLPPSVAAPPARKAARASGSRHRTPALVLLLPALIYLAVMTQVPFLLTLYYSFHFWNLMQPTLGMRFVGLANYAQIVLHDPIFRSVILNTVVITLSLLMLTVVLGLGLALLLHREFPGRGVVRTLLISPFLIMPTVSAVMWKNMLLNPVYGLFDYVLRGAGLPGPDWLATHPLLSVVAIVTWEWTPFMMLVLLAGLQSVSLELIDSARVDGAGPLGVFRFVTLPHLGLYVQIAMLLGTIYLVQVFGEIFVATSGGPGIATTNLPYYVYLTAFQYWTIGVASAIGVVTVILTTFAAMGFFRILNQAVATV</sequence>
<evidence type="ECO:0000313" key="11">
    <source>
        <dbReference type="Proteomes" id="UP000318509"/>
    </source>
</evidence>
<name>A0A537JUN9_9BACT</name>
<evidence type="ECO:0000256" key="2">
    <source>
        <dbReference type="ARBA" id="ARBA00022448"/>
    </source>
</evidence>
<feature type="transmembrane region" description="Helical" evidence="7">
    <location>
        <begin position="139"/>
        <end position="156"/>
    </location>
</feature>
<organism evidence="10 11">
    <name type="scientific">Candidatus Segetimicrobium genomatis</name>
    <dbReference type="NCBI Taxonomy" id="2569760"/>
    <lineage>
        <taxon>Bacteria</taxon>
        <taxon>Bacillati</taxon>
        <taxon>Candidatus Sysuimicrobiota</taxon>
        <taxon>Candidatus Sysuimicrobiia</taxon>
        <taxon>Candidatus Sysuimicrobiales</taxon>
        <taxon>Candidatus Segetimicrobiaceae</taxon>
        <taxon>Candidatus Segetimicrobium</taxon>
    </lineage>
</organism>
<comment type="similarity">
    <text evidence="7">Belongs to the binding-protein-dependent transport system permease family.</text>
</comment>
<evidence type="ECO:0000256" key="3">
    <source>
        <dbReference type="ARBA" id="ARBA00022475"/>
    </source>
</evidence>
<dbReference type="InterPro" id="IPR035906">
    <property type="entry name" value="MetI-like_sf"/>
</dbReference>
<dbReference type="PANTHER" id="PTHR43005:SF2">
    <property type="entry name" value="INTEGRAL MEMBRANE SUGAR TRANSPORT PROTEIN"/>
    <property type="match status" value="1"/>
</dbReference>
<proteinExistence type="inferred from homology"/>
<evidence type="ECO:0000256" key="8">
    <source>
        <dbReference type="SAM" id="MobiDB-lite"/>
    </source>
</evidence>
<evidence type="ECO:0000256" key="4">
    <source>
        <dbReference type="ARBA" id="ARBA00022692"/>
    </source>
</evidence>
<protein>
    <submittedName>
        <fullName evidence="10">Sugar ABC transporter permease</fullName>
    </submittedName>
</protein>
<feature type="domain" description="ABC transmembrane type-1" evidence="9">
    <location>
        <begin position="102"/>
        <end position="313"/>
    </location>
</feature>
<keyword evidence="3" id="KW-1003">Cell membrane</keyword>
<comment type="subcellular location">
    <subcellularLocation>
        <location evidence="1 7">Cell membrane</location>
        <topology evidence="1 7">Multi-pass membrane protein</topology>
    </subcellularLocation>
</comment>
<dbReference type="GO" id="GO:0005886">
    <property type="term" value="C:plasma membrane"/>
    <property type="evidence" value="ECO:0007669"/>
    <property type="project" value="UniProtKB-SubCell"/>
</dbReference>
<evidence type="ECO:0000256" key="5">
    <source>
        <dbReference type="ARBA" id="ARBA00022989"/>
    </source>
</evidence>
<evidence type="ECO:0000256" key="6">
    <source>
        <dbReference type="ARBA" id="ARBA00023136"/>
    </source>
</evidence>
<evidence type="ECO:0000313" key="10">
    <source>
        <dbReference type="EMBL" id="TMI87174.1"/>
    </source>
</evidence>
<feature type="compositionally biased region" description="Low complexity" evidence="8">
    <location>
        <begin position="18"/>
        <end position="27"/>
    </location>
</feature>
<dbReference type="InterPro" id="IPR000515">
    <property type="entry name" value="MetI-like"/>
</dbReference>
<evidence type="ECO:0000256" key="1">
    <source>
        <dbReference type="ARBA" id="ARBA00004651"/>
    </source>
</evidence>
<evidence type="ECO:0000256" key="7">
    <source>
        <dbReference type="RuleBase" id="RU363032"/>
    </source>
</evidence>
<keyword evidence="6 7" id="KW-0472">Membrane</keyword>
<feature type="transmembrane region" description="Helical" evidence="7">
    <location>
        <begin position="188"/>
        <end position="211"/>
    </location>
</feature>
<keyword evidence="5 7" id="KW-1133">Transmembrane helix</keyword>
<comment type="caution">
    <text evidence="10">The sequence shown here is derived from an EMBL/GenBank/DDBJ whole genome shotgun (WGS) entry which is preliminary data.</text>
</comment>
<dbReference type="Pfam" id="PF00528">
    <property type="entry name" value="BPD_transp_1"/>
    <property type="match status" value="1"/>
</dbReference>
<dbReference type="SUPFAM" id="SSF161098">
    <property type="entry name" value="MetI-like"/>
    <property type="match status" value="1"/>
</dbReference>
<feature type="transmembrane region" description="Helical" evidence="7">
    <location>
        <begin position="41"/>
        <end position="68"/>
    </location>
</feature>
<feature type="region of interest" description="Disordered" evidence="8">
    <location>
        <begin position="1"/>
        <end position="34"/>
    </location>
</feature>
<dbReference type="AlphaFoldDB" id="A0A537JUN9"/>
<feature type="transmembrane region" description="Helical" evidence="7">
    <location>
        <begin position="287"/>
        <end position="314"/>
    </location>
</feature>
<accession>A0A537JUN9</accession>
<keyword evidence="2 7" id="KW-0813">Transport</keyword>
<dbReference type="Proteomes" id="UP000318509">
    <property type="component" value="Unassembled WGS sequence"/>
</dbReference>
<dbReference type="CDD" id="cd06261">
    <property type="entry name" value="TM_PBP2"/>
    <property type="match status" value="1"/>
</dbReference>
<feature type="transmembrane region" description="Helical" evidence="7">
    <location>
        <begin position="101"/>
        <end position="127"/>
    </location>
</feature>
<reference evidence="10 11" key="1">
    <citation type="journal article" date="2019" name="Nat. Microbiol.">
        <title>Mediterranean grassland soil C-N compound turnover is dependent on rainfall and depth, and is mediated by genomically divergent microorganisms.</title>
        <authorList>
            <person name="Diamond S."/>
            <person name="Andeer P.F."/>
            <person name="Li Z."/>
            <person name="Crits-Christoph A."/>
            <person name="Burstein D."/>
            <person name="Anantharaman K."/>
            <person name="Lane K.R."/>
            <person name="Thomas B.C."/>
            <person name="Pan C."/>
            <person name="Northen T.R."/>
            <person name="Banfield J.F."/>
        </authorList>
    </citation>
    <scope>NUCLEOTIDE SEQUENCE [LARGE SCALE GENOMIC DNA]</scope>
    <source>
        <strain evidence="10">NP_3</strain>
    </source>
</reference>